<comment type="cofactor">
    <cofactor evidence="6">
        <name>[4Fe-4S] cluster</name>
        <dbReference type="ChEBI" id="CHEBI:49883"/>
    </cofactor>
    <text evidence="6">Binds 2 [4Fe-4S] clusters.</text>
</comment>
<dbReference type="PIRSF" id="PIRSF000139">
    <property type="entry name" value="Glc_ox_4Fe-4S"/>
    <property type="match status" value="1"/>
</dbReference>
<evidence type="ECO:0000256" key="1">
    <source>
        <dbReference type="ARBA" id="ARBA00022485"/>
    </source>
</evidence>
<name>A0ABZ2KA78_9BACT</name>
<evidence type="ECO:0000256" key="5">
    <source>
        <dbReference type="ARBA" id="ARBA00023014"/>
    </source>
</evidence>
<dbReference type="InterPro" id="IPR012257">
    <property type="entry name" value="Glc_ox_4Fe-4S"/>
</dbReference>
<dbReference type="Pfam" id="PF02754">
    <property type="entry name" value="CCG"/>
    <property type="match status" value="2"/>
</dbReference>
<dbReference type="Pfam" id="PF13183">
    <property type="entry name" value="Fer4_8"/>
    <property type="match status" value="1"/>
</dbReference>
<evidence type="ECO:0000256" key="3">
    <source>
        <dbReference type="ARBA" id="ARBA00022737"/>
    </source>
</evidence>
<accession>A0ABZ2KA78</accession>
<feature type="domain" description="4Fe-4S ferredoxin-type" evidence="7">
    <location>
        <begin position="51"/>
        <end position="74"/>
    </location>
</feature>
<keyword evidence="9" id="KW-1185">Reference proteome</keyword>
<dbReference type="PROSITE" id="PS51379">
    <property type="entry name" value="4FE4S_FER_2"/>
    <property type="match status" value="2"/>
</dbReference>
<evidence type="ECO:0000256" key="4">
    <source>
        <dbReference type="ARBA" id="ARBA00023004"/>
    </source>
</evidence>
<dbReference type="RefSeq" id="WP_394846188.1">
    <property type="nucleotide sequence ID" value="NZ_CP089982.1"/>
</dbReference>
<keyword evidence="5 6" id="KW-0411">Iron-sulfur</keyword>
<evidence type="ECO:0000259" key="7">
    <source>
        <dbReference type="PROSITE" id="PS51379"/>
    </source>
</evidence>
<keyword evidence="6" id="KW-0813">Transport</keyword>
<dbReference type="InterPro" id="IPR009051">
    <property type="entry name" value="Helical_ferredxn"/>
</dbReference>
<dbReference type="InterPro" id="IPR004017">
    <property type="entry name" value="Cys_rich_dom"/>
</dbReference>
<feature type="domain" description="4Fe-4S ferredoxin-type" evidence="7">
    <location>
        <begin position="3"/>
        <end position="31"/>
    </location>
</feature>
<keyword evidence="4 6" id="KW-0408">Iron</keyword>
<dbReference type="EMBL" id="CP089982">
    <property type="protein sequence ID" value="WXA95582.1"/>
    <property type="molecule type" value="Genomic_DNA"/>
</dbReference>
<comment type="catalytic activity">
    <reaction evidence="6">
        <text>glycolate + A = glyoxylate + AH2</text>
        <dbReference type="Rhea" id="RHEA:21264"/>
        <dbReference type="ChEBI" id="CHEBI:13193"/>
        <dbReference type="ChEBI" id="CHEBI:17499"/>
        <dbReference type="ChEBI" id="CHEBI:29805"/>
        <dbReference type="ChEBI" id="CHEBI:36655"/>
        <dbReference type="EC" id="1.1.99.14"/>
    </reaction>
</comment>
<dbReference type="Proteomes" id="UP001379533">
    <property type="component" value="Chromosome"/>
</dbReference>
<keyword evidence="1 6" id="KW-0004">4Fe-4S</keyword>
<comment type="function">
    <text evidence="6">Component of a complex that catalyzes the oxidation of glycolate to glyoxylate.</text>
</comment>
<dbReference type="PROSITE" id="PS00198">
    <property type="entry name" value="4FE4S_FER_1"/>
    <property type="match status" value="1"/>
</dbReference>
<dbReference type="InterPro" id="IPR017896">
    <property type="entry name" value="4Fe4S_Fe-S-bd"/>
</dbReference>
<keyword evidence="3" id="KW-0677">Repeat</keyword>
<evidence type="ECO:0000313" key="9">
    <source>
        <dbReference type="Proteomes" id="UP001379533"/>
    </source>
</evidence>
<reference evidence="8 9" key="1">
    <citation type="submission" date="2021-12" db="EMBL/GenBank/DDBJ databases">
        <title>Discovery of the Pendulisporaceae a myxobacterial family with distinct sporulation behavior and unique specialized metabolism.</title>
        <authorList>
            <person name="Garcia R."/>
            <person name="Popoff A."/>
            <person name="Bader C.D."/>
            <person name="Loehr J."/>
            <person name="Walesch S."/>
            <person name="Walt C."/>
            <person name="Boldt J."/>
            <person name="Bunk B."/>
            <person name="Haeckl F.J.F.P.J."/>
            <person name="Gunesch A.P."/>
            <person name="Birkelbach J."/>
            <person name="Nuebel U."/>
            <person name="Pietschmann T."/>
            <person name="Bach T."/>
            <person name="Mueller R."/>
        </authorList>
    </citation>
    <scope>NUCLEOTIDE SEQUENCE [LARGE SCALE GENOMIC DNA]</scope>
    <source>
        <strain evidence="8 9">MSr12523</strain>
    </source>
</reference>
<dbReference type="EC" id="1.1.99.14" evidence="6"/>
<dbReference type="PANTHER" id="PTHR32479:SF17">
    <property type="entry name" value="GLYCOLATE OXIDASE IRON-SULFUR SUBUNIT"/>
    <property type="match status" value="1"/>
</dbReference>
<gene>
    <name evidence="8" type="ORF">LZC95_01835</name>
</gene>
<keyword evidence="2 6" id="KW-0479">Metal-binding</keyword>
<organism evidence="8 9">
    <name type="scientific">Pendulispora brunnea</name>
    <dbReference type="NCBI Taxonomy" id="2905690"/>
    <lineage>
        <taxon>Bacteria</taxon>
        <taxon>Pseudomonadati</taxon>
        <taxon>Myxococcota</taxon>
        <taxon>Myxococcia</taxon>
        <taxon>Myxococcales</taxon>
        <taxon>Sorangiineae</taxon>
        <taxon>Pendulisporaceae</taxon>
        <taxon>Pendulispora</taxon>
    </lineage>
</organism>
<evidence type="ECO:0000256" key="2">
    <source>
        <dbReference type="ARBA" id="ARBA00022723"/>
    </source>
</evidence>
<sequence length="424" mass="46456">MAERKLIDECVHCGFCLPTCPTYQSWGEEMDSPRGRIYLMKSLTEGNVLSPTVVRHFDQCLGCMACVTACPSGVKYDALIEQTRAEVERSPARTASERWFRGMIFALFPHPSRLKVMVALQLLYVKTGLRWLVHKLGILRLLPARWRNLETLMPAVSAHQLLARLPAFTAAQGARRAKVALLPGCVQRVYFPDVNEATVRVLTAEGCDVVIPPELRCCGALSVHAGRADEARDFARAAIATLERASVDTVVVNAAGCGSSMKEWGRLLADDPAWAARAEAMAHKVKDVTELLSQLGPVAPRHPVPFKKIAYHDACHLAHAQRVREQPRALLRAIPGVEITEIADSDQCCGSAGIYNLVEPESARVIGARKVDNVLAAAPELLVSANPGCTLQIRMLLRERGEDVQTAHPIELLDASIRNTTLRG</sequence>
<dbReference type="PANTHER" id="PTHR32479">
    <property type="entry name" value="GLYCOLATE OXIDASE IRON-SULFUR SUBUNIT"/>
    <property type="match status" value="1"/>
</dbReference>
<proteinExistence type="predicted"/>
<dbReference type="Gene3D" id="1.10.1060.10">
    <property type="entry name" value="Alpha-helical ferredoxin"/>
    <property type="match status" value="1"/>
</dbReference>
<keyword evidence="6" id="KW-0249">Electron transport</keyword>
<dbReference type="InterPro" id="IPR017900">
    <property type="entry name" value="4Fe4S_Fe_S_CS"/>
</dbReference>
<dbReference type="SUPFAM" id="SSF54862">
    <property type="entry name" value="4Fe-4S ferredoxins"/>
    <property type="match status" value="1"/>
</dbReference>
<comment type="catalytic activity">
    <reaction evidence="6">
        <text>(R)-lactate + A = pyruvate + AH2</text>
        <dbReference type="Rhea" id="RHEA:15089"/>
        <dbReference type="ChEBI" id="CHEBI:13193"/>
        <dbReference type="ChEBI" id="CHEBI:15361"/>
        <dbReference type="ChEBI" id="CHEBI:16004"/>
        <dbReference type="ChEBI" id="CHEBI:17499"/>
    </reaction>
</comment>
<evidence type="ECO:0000256" key="6">
    <source>
        <dbReference type="PIRNR" id="PIRNR000139"/>
    </source>
</evidence>
<protein>
    <recommendedName>
        <fullName evidence="6">Glycolate oxidase iron-sulfur subunit</fullName>
        <ecNumber evidence="6">1.1.99.14</ecNumber>
    </recommendedName>
</protein>
<evidence type="ECO:0000313" key="8">
    <source>
        <dbReference type="EMBL" id="WXA95582.1"/>
    </source>
</evidence>